<evidence type="ECO:0000256" key="1">
    <source>
        <dbReference type="SAM" id="MobiDB-lite"/>
    </source>
</evidence>
<organism evidence="2 3">
    <name type="scientific">Dongia sedimenti</name>
    <dbReference type="NCBI Taxonomy" id="3064282"/>
    <lineage>
        <taxon>Bacteria</taxon>
        <taxon>Pseudomonadati</taxon>
        <taxon>Pseudomonadota</taxon>
        <taxon>Alphaproteobacteria</taxon>
        <taxon>Rhodospirillales</taxon>
        <taxon>Dongiaceae</taxon>
        <taxon>Dongia</taxon>
    </lineage>
</organism>
<dbReference type="PRINTS" id="PR00313">
    <property type="entry name" value="CABNDNGRPT"/>
</dbReference>
<dbReference type="InterPro" id="IPR001343">
    <property type="entry name" value="Hemolysn_Ca-bd"/>
</dbReference>
<accession>A0ABU0YQ33</accession>
<feature type="compositionally biased region" description="Polar residues" evidence="1">
    <location>
        <begin position="1060"/>
        <end position="1071"/>
    </location>
</feature>
<dbReference type="InterPro" id="IPR011049">
    <property type="entry name" value="Serralysin-like_metalloprot_C"/>
</dbReference>
<protein>
    <submittedName>
        <fullName evidence="2">Ig-like domain-containing protein</fullName>
    </submittedName>
</protein>
<comment type="caution">
    <text evidence="2">The sequence shown here is derived from an EMBL/GenBank/DDBJ whole genome shotgun (WGS) entry which is preliminary data.</text>
</comment>
<gene>
    <name evidence="2" type="ORF">Q8A70_19240</name>
</gene>
<reference evidence="3" key="1">
    <citation type="submission" date="2023-08" db="EMBL/GenBank/DDBJ databases">
        <title>Rhodospirillaceae gen. nov., a novel taxon isolated from the Yangtze River Yuezi River estuary sludge.</title>
        <authorList>
            <person name="Ruan L."/>
        </authorList>
    </citation>
    <scope>NUCLEOTIDE SEQUENCE [LARGE SCALE GENOMIC DNA]</scope>
    <source>
        <strain evidence="3">R-7</strain>
    </source>
</reference>
<dbReference type="EMBL" id="JAUYVI010000006">
    <property type="protein sequence ID" value="MDQ7249832.1"/>
    <property type="molecule type" value="Genomic_DNA"/>
</dbReference>
<dbReference type="Proteomes" id="UP001230156">
    <property type="component" value="Unassembled WGS sequence"/>
</dbReference>
<keyword evidence="3" id="KW-1185">Reference proteome</keyword>
<dbReference type="NCBIfam" id="TIGR01965">
    <property type="entry name" value="VCBS_repeat"/>
    <property type="match status" value="2"/>
</dbReference>
<evidence type="ECO:0000313" key="3">
    <source>
        <dbReference type="Proteomes" id="UP001230156"/>
    </source>
</evidence>
<feature type="compositionally biased region" description="Low complexity" evidence="1">
    <location>
        <begin position="1044"/>
        <end position="1059"/>
    </location>
</feature>
<feature type="region of interest" description="Disordered" evidence="1">
    <location>
        <begin position="656"/>
        <end position="684"/>
    </location>
</feature>
<feature type="compositionally biased region" description="Low complexity" evidence="1">
    <location>
        <begin position="670"/>
        <end position="684"/>
    </location>
</feature>
<feature type="compositionally biased region" description="Acidic residues" evidence="1">
    <location>
        <begin position="799"/>
        <end position="810"/>
    </location>
</feature>
<dbReference type="InterPro" id="IPR010221">
    <property type="entry name" value="VCBS_dom"/>
</dbReference>
<name>A0ABU0YQ33_9PROT</name>
<feature type="region of interest" description="Disordered" evidence="1">
    <location>
        <begin position="433"/>
        <end position="511"/>
    </location>
</feature>
<feature type="compositionally biased region" description="Basic and acidic residues" evidence="1">
    <location>
        <begin position="779"/>
        <end position="790"/>
    </location>
</feature>
<feature type="region of interest" description="Disordered" evidence="1">
    <location>
        <begin position="777"/>
        <end position="820"/>
    </location>
</feature>
<sequence length="1697" mass="170884">MANDTSTPSGSLERDSISNSDTFFDADAQDSVFDAVQLAQADGTALPAAAAPGAPQQVAIPAGATVVRVAVQPGEILLLGAPFTADVALIGRVGDGNLAIKVGDVTVILQGYVDANQQAPVTVETADGQPIDVATMLASTDPALDIQTAAGPGDAAGAQGADNSGAIFAAFGNGAGLGGLNAVGSQDATELSYGLIDNSIRQELADAPLGAAGTFGFSVGPLSGGHSERFFRDPAQTAYLGDFATFMTEYQDAVENPDNPLFPGWADFQGTGATGGDFQEYLDQTRRTVDVDASFTGATGDLVLNGITPGLSSNGSPLYVTTADQGHTLFVRRDSDGALVAVIHVEGPSPDGGFTIDTFMINRLDHPAAGTGGAGRDAMIIGVDFTVYDGPAPLQEGEGNDVTPPPSLDGSFEVTFEDDVPLFEDVTYRNLDGAAGGGDGLPPATDSTSTGLIDEDWLKGGANDRGADGQGNAGDNGDTAGGASVTGRIDIDFGADGPSQSDNPGYEAPGKHAFALDTGAYAAGEDFPYGDGTLRAGGQILVVLSVGPDHLTVGIPAPEPEDDVEALIGDDTVIFTLVLNQDTGAFTFTLYAPLDHPSDLIFAEADPAPLDGAENDIPLDFGVTVLDDDGDYVPAEIHIRVNDDVPIARDDSDSLAAGTYGPETGNVLNGTGTDSPGTGSDIGGADTAAVTGVAAGDLAGDQSGNVGIAIDGAYGKLTLGSDGAYSYTRNAGTKGGVDDVFTYTLTDKDGDTSSATLTIHIGDAGVTIDTPVAGSAGTEVHEQGLAERSGEPAGSGEIADGDGSDDDDTSEATGGTVTITAPDGIDSLQVDGRPALTAAALAALGATPVTYADATGELTLTGFDFGTGKLSYTYTLLDNTSVDPDSVSFALKVTDIDGSEGNGTLTVAIIDDEPSADPDSDAVDSGAAIIGNVETNDVFGADGKSGSGVVGVAKGTDTGSPVSGGTGLEIAGDYGRLTLNGDGSYSYQAKVNADLPAGVLVDHFVYTIEDGDGDPSTATLDITVTRVAPATDTESVTVNEAALDTGTTGDDLTHGTVTGSDPSSADETKTGQLTLDPGVTVVGGNDQAGLYGTLHVDADGKFTYTLTGNALVAGVGANMVLDAEVFTVTIQDGDGNTATDTIKVNVIDDLPSAFDPQNQSMLNAALGGIITGTLNIAGHTGADGYGAIVFSGGTNGSKATLADGTTPVTWHGKDVLLQGFGTDTLTGYVDLNNNKAVDPGEAVFTVKLDGAGDSYAFTLIKELDDGARVDFTDLSGVSAGKTEWIGVGANAGDKDSRDLLYTPLNQSTQNINTSANDIGSGDQWIDSNEGIRLDFVNGLAGVMKNENGYDFGSHYQVQDFQISIGQVGGGGSTSVKLTAWDVTNAANNGATTEAAFLAAAIVALSSGELHVLRGGTDITGALTIDYTDAGKNDGAVIISGLQGGDVIQVSEASGFDRLSIDSNGGTQFSVTGAKVLQTVSGVDLDLQYQTTLADGDGDTSAGNYIGINLQTNDGESHSFAGGAGADTMHGGSGNDTLSGGGGGDYIFGDAGNDTLLHDGADTFDGGTGFDRVLVQTGGNAITFDSARFLGIEMVDLGDASDRTGAANQNTLALSATDVVGANAGTVAGHQISFFVIGDTTGPTANDRDNVQITGFGGVIASGSFTDPVTGLAHTYDVYQSAGNPAVKVAIEQGLDVV</sequence>
<proteinExistence type="predicted"/>
<feature type="region of interest" description="Disordered" evidence="1">
    <location>
        <begin position="1043"/>
        <end position="1071"/>
    </location>
</feature>
<dbReference type="Pfam" id="PF17963">
    <property type="entry name" value="Big_9"/>
    <property type="match status" value="2"/>
</dbReference>
<evidence type="ECO:0000313" key="2">
    <source>
        <dbReference type="EMBL" id="MDQ7249832.1"/>
    </source>
</evidence>
<dbReference type="Pfam" id="PF00353">
    <property type="entry name" value="HemolysinCabind"/>
    <property type="match status" value="1"/>
</dbReference>
<dbReference type="SUPFAM" id="SSF51120">
    <property type="entry name" value="beta-Roll"/>
    <property type="match status" value="1"/>
</dbReference>
<dbReference type="RefSeq" id="WP_379958281.1">
    <property type="nucleotide sequence ID" value="NZ_JAUYVI010000006.1"/>
</dbReference>